<feature type="signal peptide" evidence="2">
    <location>
        <begin position="1"/>
        <end position="20"/>
    </location>
</feature>
<feature type="compositionally biased region" description="Basic residues" evidence="1">
    <location>
        <begin position="382"/>
        <end position="397"/>
    </location>
</feature>
<feature type="region of interest" description="Disordered" evidence="1">
    <location>
        <begin position="376"/>
        <end position="409"/>
    </location>
</feature>
<keyword evidence="5" id="KW-1185">Reference proteome</keyword>
<feature type="chain" id="PRO_5040816546" description="GH16 domain-containing protein" evidence="2">
    <location>
        <begin position="21"/>
        <end position="1456"/>
    </location>
</feature>
<protein>
    <recommendedName>
        <fullName evidence="3">GH16 domain-containing protein</fullName>
    </recommendedName>
</protein>
<dbReference type="PANTHER" id="PTHR10963">
    <property type="entry name" value="GLYCOSYL HYDROLASE-RELATED"/>
    <property type="match status" value="1"/>
</dbReference>
<comment type="caution">
    <text evidence="4">The sequence shown here is derived from an EMBL/GenBank/DDBJ whole genome shotgun (WGS) entry which is preliminary data.</text>
</comment>
<gene>
    <name evidence="4" type="ORF">PDIGIT_LOCUS1768</name>
</gene>
<evidence type="ECO:0000313" key="5">
    <source>
        <dbReference type="Proteomes" id="UP001152607"/>
    </source>
</evidence>
<feature type="region of interest" description="Disordered" evidence="1">
    <location>
        <begin position="1011"/>
        <end position="1043"/>
    </location>
</feature>
<dbReference type="EMBL" id="CAOQHR010000001">
    <property type="protein sequence ID" value="CAI6272186.1"/>
    <property type="molecule type" value="Genomic_DNA"/>
</dbReference>
<evidence type="ECO:0000259" key="3">
    <source>
        <dbReference type="PROSITE" id="PS51762"/>
    </source>
</evidence>
<feature type="compositionally biased region" description="Basic and acidic residues" evidence="1">
    <location>
        <begin position="866"/>
        <end position="882"/>
    </location>
</feature>
<keyword evidence="2" id="KW-0732">Signal</keyword>
<dbReference type="InterPro" id="IPR050546">
    <property type="entry name" value="Glycosyl_Hydrlase_16"/>
</dbReference>
<dbReference type="InterPro" id="IPR000757">
    <property type="entry name" value="Beta-glucanase-like"/>
</dbReference>
<dbReference type="SUPFAM" id="SSF49899">
    <property type="entry name" value="Concanavalin A-like lectins/glucanases"/>
    <property type="match status" value="1"/>
</dbReference>
<name>A0A9W4XQB1_9PLEO</name>
<dbReference type="CDD" id="cd02181">
    <property type="entry name" value="GH16_fungal_Lam16A_glucanase"/>
    <property type="match status" value="1"/>
</dbReference>
<proteinExistence type="predicted"/>
<feature type="compositionally biased region" description="Acidic residues" evidence="1">
    <location>
        <begin position="1133"/>
        <end position="1143"/>
    </location>
</feature>
<evidence type="ECO:0000256" key="1">
    <source>
        <dbReference type="SAM" id="MobiDB-lite"/>
    </source>
</evidence>
<feature type="compositionally biased region" description="Polar residues" evidence="1">
    <location>
        <begin position="1011"/>
        <end position="1023"/>
    </location>
</feature>
<organism evidence="4 5">
    <name type="scientific">Periconia digitata</name>
    <dbReference type="NCBI Taxonomy" id="1303443"/>
    <lineage>
        <taxon>Eukaryota</taxon>
        <taxon>Fungi</taxon>
        <taxon>Dikarya</taxon>
        <taxon>Ascomycota</taxon>
        <taxon>Pezizomycotina</taxon>
        <taxon>Dothideomycetes</taxon>
        <taxon>Pleosporomycetidae</taxon>
        <taxon>Pleosporales</taxon>
        <taxon>Massarineae</taxon>
        <taxon>Periconiaceae</taxon>
        <taxon>Periconia</taxon>
    </lineage>
</organism>
<dbReference type="PROSITE" id="PS51762">
    <property type="entry name" value="GH16_2"/>
    <property type="match status" value="1"/>
</dbReference>
<feature type="compositionally biased region" description="Basic and acidic residues" evidence="1">
    <location>
        <begin position="1025"/>
        <end position="1042"/>
    </location>
</feature>
<feature type="domain" description="GH16" evidence="3">
    <location>
        <begin position="36"/>
        <end position="279"/>
    </location>
</feature>
<dbReference type="OrthoDB" id="192832at2759"/>
<dbReference type="Gene3D" id="2.60.120.200">
    <property type="match status" value="1"/>
</dbReference>
<dbReference type="PANTHER" id="PTHR10963:SF24">
    <property type="entry name" value="GLYCOSIDASE C21B10.07-RELATED"/>
    <property type="match status" value="1"/>
</dbReference>
<evidence type="ECO:0000256" key="2">
    <source>
        <dbReference type="SAM" id="SignalP"/>
    </source>
</evidence>
<dbReference type="Proteomes" id="UP001152607">
    <property type="component" value="Unassembled WGS sequence"/>
</dbReference>
<feature type="region of interest" description="Disordered" evidence="1">
    <location>
        <begin position="866"/>
        <end position="903"/>
    </location>
</feature>
<dbReference type="Pfam" id="PF26113">
    <property type="entry name" value="GH16_XgeA"/>
    <property type="match status" value="1"/>
</dbReference>
<sequence length="1456" mass="156419">MMRLISTLALLWLHSQPVFSQQYQLLQHYNASNFFEEFHFYTSPDPTGGFVQYLPFENASTTGIVSNETGLVYLGVDSTHIYTQTDQGRPSVRLESKMTFTEGLFIINLTHIPVGCGTWPAFWTAGLGDWQNDGEIDIIENVNDARTNNAALHAAGSCRVLNSSSQTGLWKSTDCNTKHDGNQGCGITFTEPYNYGAEFNANGGGIYAMEWKNDSIDIWFFTHDKIPSTLKDGTAIPNPQAFGTPSASFAGPCSDSFGEKFFNHTIIIDTTFCGGYAGGLFGSGASECPVLEKSTPIASCVDYVARNPTLFEDAWWGIQSLKVWEEVYAYTPGLGVNTTFVIETPPPNYLSVPPSTSGVLSVWGNDKSNTTTIKLSRSAKPTTKKTKTTKSSRKPPKQTKNYVPSFEKHPKQTSAPFLLSDPKVGYSDVFLTIKSSGSIPTKTSSTLEALTSTGFVIDNLDLGGDFSSVSPDEAEGVVKGSKWYDWEVDGEDKLPDVYAEGFPPGNTGDSTPAFSPVTIEDYFPGEGPQMSEISDTLAPTASILIPTNVNSRSKSTSVGNYAATTDLSGSKPINALDWGVITSKQLGGTVGSVNPDSSLGTVSPYQNGISPSYPLIQASDGNSVPKNPGFGDTTSLPNTPASIWEALGDGIQDQILALANSLPANPTNVPGAPVTDAVEPKPPMAYSSTPVAALDKTDTSQAIGTLLGFFNEAAKQQITDLADLPPGGMTRSEATTSQASNKSLDTAGLNLGEKKQLSDICPGIAFDLSPLERLLSDLQDPQADPQLILGRLRNDLEAQSAKLQQCIWSLKNYVGNLESSEKALHARQEPPSLTGNVEFDNYLQQKESGKKGKWNYGIMSKEEREKLEKAAMESAAQKKETPPKSYPHSQPMISNDTEDEASGDFDTGGEHIVSTYPVTSRPSAAAVSPKDSILGKTDVIWKNTSTLGKLQVGNSKIPATQSAPADPYLNDIQGVLNKLHGMIKIIQQAEHQAKQQNELEQAKSIIENVQKIQQHTTSPVSTRNHPREFHRSEDSLEAKNQKDSLIPIPTAFLGKHGTPISYGIPGPQIPSEPKIFADPKQIKSLPEESEEVIKGTFDELEDSSEDTSSSQLGNFTSLDPFGQLDPQVPGAESDPEEDSEETGIDLPTSTEPMPFDALKGTLEESSESSPSPELSKIPPLDPFGQLQSQVEPSSTPSNVKHSRPLFYNGSYEGSGDDAPVTSDEASLEDSSEDPPSPELQNIPPLDPFDQLGSQPDSPEGDDTIIAEAKHSIDDLDPSSEAPTSPELANLPPLDPFGELDPRIPDGDFDDSDDYNGIYGRSEPLLPEELELSSLDTFLDPEILEVDYVYDGDDGSGYDEAQEMTKQHEIVTTAGSVTVCSFSEDESASQHVCWTIPAGEDMGDDEEGGTTFPLAAAAAAAADGSADDLAWKLSVLADQAAKGIPMHADENAGEEGV</sequence>
<feature type="compositionally biased region" description="Polar residues" evidence="1">
    <location>
        <begin position="1185"/>
        <end position="1199"/>
    </location>
</feature>
<reference evidence="4" key="1">
    <citation type="submission" date="2023-01" db="EMBL/GenBank/DDBJ databases">
        <authorList>
            <person name="Van Ghelder C."/>
            <person name="Rancurel C."/>
        </authorList>
    </citation>
    <scope>NUCLEOTIDE SEQUENCE</scope>
    <source>
        <strain evidence="4">CNCM I-4278</strain>
    </source>
</reference>
<dbReference type="GO" id="GO:0009251">
    <property type="term" value="P:glucan catabolic process"/>
    <property type="evidence" value="ECO:0007669"/>
    <property type="project" value="TreeGrafter"/>
</dbReference>
<accession>A0A9W4XQB1</accession>
<dbReference type="InterPro" id="IPR013320">
    <property type="entry name" value="ConA-like_dom_sf"/>
</dbReference>
<feature type="region of interest" description="Disordered" evidence="1">
    <location>
        <begin position="1099"/>
        <end position="1325"/>
    </location>
</feature>
<evidence type="ECO:0000313" key="4">
    <source>
        <dbReference type="EMBL" id="CAI6272186.1"/>
    </source>
</evidence>
<dbReference type="GO" id="GO:0004553">
    <property type="term" value="F:hydrolase activity, hydrolyzing O-glycosyl compounds"/>
    <property type="evidence" value="ECO:0007669"/>
    <property type="project" value="InterPro"/>
</dbReference>